<dbReference type="GO" id="GO:0016491">
    <property type="term" value="F:oxidoreductase activity"/>
    <property type="evidence" value="ECO:0007669"/>
    <property type="project" value="UniProtKB-KW"/>
</dbReference>
<dbReference type="EC" id="1.-.-.-" evidence="11"/>
<sequence length="364" mass="39753">MDTSPLFRPFRLGSLELPNRIVMAPMTRKYSPSGIPNDAVARYYRRRAEGGVGLIITEGTTIDRRAASNNPDIPNFHSPASLAGWAHVLAEVHAAGGKIAPQIWHQGMSRAAGTGPFPDAPSEGPSAMEGQGHTMSDADIAETIDAYASAAASARRIGFDAVELHGAHGYLIDQFFWAPTNQRHDRFGGDAADRTRFAVEVIRAVRRAIGPDFPLSLRFSQWKTQDYSARLAETPEQLERILTPLAEAGVDIFHASTRRFWQPEFAGSDLNLAGWSRKLTGRPSISVGSVGLAGPDFMEALSGRSYGAELGSLDELLRRMAADEFDLIAVGRALISNPDWSLKVREARLDELKPFERTDLETLA</sequence>
<evidence type="ECO:0000256" key="7">
    <source>
        <dbReference type="ARBA" id="ARBA00023004"/>
    </source>
</evidence>
<dbReference type="GO" id="GO:0051536">
    <property type="term" value="F:iron-sulfur cluster binding"/>
    <property type="evidence" value="ECO:0007669"/>
    <property type="project" value="UniProtKB-KW"/>
</dbReference>
<evidence type="ECO:0000313" key="11">
    <source>
        <dbReference type="EMBL" id="SON55268.1"/>
    </source>
</evidence>
<dbReference type="InterPro" id="IPR001155">
    <property type="entry name" value="OxRdtase_FMN_N"/>
</dbReference>
<evidence type="ECO:0000256" key="4">
    <source>
        <dbReference type="ARBA" id="ARBA00022643"/>
    </source>
</evidence>
<dbReference type="GO" id="GO:0010181">
    <property type="term" value="F:FMN binding"/>
    <property type="evidence" value="ECO:0007669"/>
    <property type="project" value="InterPro"/>
</dbReference>
<dbReference type="InterPro" id="IPR013785">
    <property type="entry name" value="Aldolase_TIM"/>
</dbReference>
<evidence type="ECO:0000256" key="1">
    <source>
        <dbReference type="ARBA" id="ARBA00001917"/>
    </source>
</evidence>
<dbReference type="OrthoDB" id="9804454at2"/>
<dbReference type="InterPro" id="IPR051793">
    <property type="entry name" value="NADH:flavin_oxidoreductase"/>
</dbReference>
<evidence type="ECO:0000256" key="9">
    <source>
        <dbReference type="SAM" id="MobiDB-lite"/>
    </source>
</evidence>
<accession>A0A2C9D548</accession>
<dbReference type="CDD" id="cd04747">
    <property type="entry name" value="OYE_like_5_FMN"/>
    <property type="match status" value="1"/>
</dbReference>
<keyword evidence="12" id="KW-1185">Reference proteome</keyword>
<dbReference type="PANTHER" id="PTHR42917:SF2">
    <property type="entry name" value="2,4-DIENOYL-COA REDUCTASE [(2E)-ENOYL-COA-PRODUCING]"/>
    <property type="match status" value="1"/>
</dbReference>
<dbReference type="Gene3D" id="3.20.20.70">
    <property type="entry name" value="Aldolase class I"/>
    <property type="match status" value="1"/>
</dbReference>
<dbReference type="GO" id="GO:0046872">
    <property type="term" value="F:metal ion binding"/>
    <property type="evidence" value="ECO:0007669"/>
    <property type="project" value="UniProtKB-KW"/>
</dbReference>
<dbReference type="KEGG" id="hdi:HDIA_1727"/>
<evidence type="ECO:0000256" key="8">
    <source>
        <dbReference type="ARBA" id="ARBA00023014"/>
    </source>
</evidence>
<protein>
    <submittedName>
        <fullName evidence="11">NADH oxidase</fullName>
        <ecNumber evidence="11">1.-.-.-</ecNumber>
    </submittedName>
</protein>
<keyword evidence="4" id="KW-0288">FMN</keyword>
<proteinExistence type="predicted"/>
<dbReference type="FunFam" id="3.20.20.70:FF:000262">
    <property type="entry name" value="NADH:flavin oxidoreductase"/>
    <property type="match status" value="1"/>
</dbReference>
<keyword evidence="3" id="KW-0285">Flavoprotein</keyword>
<evidence type="ECO:0000256" key="3">
    <source>
        <dbReference type="ARBA" id="ARBA00022630"/>
    </source>
</evidence>
<evidence type="ECO:0000313" key="12">
    <source>
        <dbReference type="Proteomes" id="UP000223606"/>
    </source>
</evidence>
<feature type="region of interest" description="Disordered" evidence="9">
    <location>
        <begin position="111"/>
        <end position="131"/>
    </location>
</feature>
<reference evidence="12" key="1">
    <citation type="submission" date="2017-09" db="EMBL/GenBank/DDBJ databases">
        <title>Genome sequence of Nannocystis excedens DSM 71.</title>
        <authorList>
            <person name="Blom J."/>
        </authorList>
    </citation>
    <scope>NUCLEOTIDE SEQUENCE [LARGE SCALE GENOMIC DNA]</scope>
    <source>
        <strain evidence="12">type strain: E19</strain>
    </source>
</reference>
<keyword evidence="8" id="KW-0411">Iron-sulfur</keyword>
<comment type="cofactor">
    <cofactor evidence="1">
        <name>FMN</name>
        <dbReference type="ChEBI" id="CHEBI:58210"/>
    </cofactor>
</comment>
<dbReference type="EMBL" id="LT960614">
    <property type="protein sequence ID" value="SON55268.1"/>
    <property type="molecule type" value="Genomic_DNA"/>
</dbReference>
<keyword evidence="5" id="KW-0479">Metal-binding</keyword>
<dbReference type="SUPFAM" id="SSF51395">
    <property type="entry name" value="FMN-linked oxidoreductases"/>
    <property type="match status" value="1"/>
</dbReference>
<dbReference type="Pfam" id="PF00724">
    <property type="entry name" value="Oxidored_FMN"/>
    <property type="match status" value="1"/>
</dbReference>
<evidence type="ECO:0000256" key="6">
    <source>
        <dbReference type="ARBA" id="ARBA00023002"/>
    </source>
</evidence>
<evidence type="ECO:0000256" key="5">
    <source>
        <dbReference type="ARBA" id="ARBA00022723"/>
    </source>
</evidence>
<evidence type="ECO:0000259" key="10">
    <source>
        <dbReference type="Pfam" id="PF00724"/>
    </source>
</evidence>
<comment type="cofactor">
    <cofactor evidence="2">
        <name>[4Fe-4S] cluster</name>
        <dbReference type="ChEBI" id="CHEBI:49883"/>
    </cofactor>
</comment>
<keyword evidence="7" id="KW-0408">Iron</keyword>
<dbReference type="RefSeq" id="WP_099555804.1">
    <property type="nucleotide sequence ID" value="NZ_LT960614.1"/>
</dbReference>
<organism evidence="11 12">
    <name type="scientific">Hartmannibacter diazotrophicus</name>
    <dbReference type="NCBI Taxonomy" id="1482074"/>
    <lineage>
        <taxon>Bacteria</taxon>
        <taxon>Pseudomonadati</taxon>
        <taxon>Pseudomonadota</taxon>
        <taxon>Alphaproteobacteria</taxon>
        <taxon>Hyphomicrobiales</taxon>
        <taxon>Pleomorphomonadaceae</taxon>
        <taxon>Hartmannibacter</taxon>
    </lineage>
</organism>
<dbReference type="AlphaFoldDB" id="A0A2C9D548"/>
<name>A0A2C9D548_9HYPH</name>
<keyword evidence="6 11" id="KW-0560">Oxidoreductase</keyword>
<evidence type="ECO:0000256" key="2">
    <source>
        <dbReference type="ARBA" id="ARBA00001966"/>
    </source>
</evidence>
<gene>
    <name evidence="11" type="ORF">HDIA_1727</name>
</gene>
<feature type="domain" description="NADH:flavin oxidoreductase/NADH oxidase N-terminal" evidence="10">
    <location>
        <begin position="6"/>
        <end position="242"/>
    </location>
</feature>
<dbReference type="Proteomes" id="UP000223606">
    <property type="component" value="Chromosome 1"/>
</dbReference>
<dbReference type="PANTHER" id="PTHR42917">
    <property type="entry name" value="2,4-DIENOYL-COA REDUCTASE"/>
    <property type="match status" value="1"/>
</dbReference>